<dbReference type="InterPro" id="IPR010982">
    <property type="entry name" value="Lambda_DNA-bd_dom_sf"/>
</dbReference>
<keyword evidence="2" id="KW-0238">DNA-binding</keyword>
<accession>A0A8E2X3P5</accession>
<comment type="caution">
    <text evidence="2">The sequence shown here is derived from an EMBL/GenBank/DDBJ whole genome shotgun (WGS) entry which is preliminary data.</text>
</comment>
<name>W7INR7_9PSEU</name>
<evidence type="ECO:0000259" key="1">
    <source>
        <dbReference type="PROSITE" id="PS50943"/>
    </source>
</evidence>
<dbReference type="CDD" id="cd00093">
    <property type="entry name" value="HTH_XRE"/>
    <property type="match status" value="1"/>
</dbReference>
<accession>W7INR7</accession>
<proteinExistence type="predicted"/>
<dbReference type="GO" id="GO:0003677">
    <property type="term" value="F:DNA binding"/>
    <property type="evidence" value="ECO:0007669"/>
    <property type="project" value="UniProtKB-KW"/>
</dbReference>
<keyword evidence="3" id="KW-1185">Reference proteome</keyword>
<dbReference type="AlphaFoldDB" id="W7INR7"/>
<feature type="domain" description="HTH cro/C1-type" evidence="1">
    <location>
        <begin position="19"/>
        <end position="73"/>
    </location>
</feature>
<dbReference type="eggNOG" id="COG1396">
    <property type="taxonomic scope" value="Bacteria"/>
</dbReference>
<protein>
    <submittedName>
        <fullName evidence="2">Putative DNA-binding protein</fullName>
    </submittedName>
</protein>
<dbReference type="RefSeq" id="WP_035282186.1">
    <property type="nucleotide sequence ID" value="NZ_AYXG01000092.1"/>
</dbReference>
<dbReference type="OrthoDB" id="3687959at2"/>
<dbReference type="Pfam" id="PF19054">
    <property type="entry name" value="DUF5753"/>
    <property type="match status" value="1"/>
</dbReference>
<dbReference type="EMBL" id="AYXG01000092">
    <property type="protein sequence ID" value="EWC62033.1"/>
    <property type="molecule type" value="Genomic_DNA"/>
</dbReference>
<dbReference type="Proteomes" id="UP000019277">
    <property type="component" value="Unassembled WGS sequence"/>
</dbReference>
<sequence>MGLREPDSTVRLELLGEELRAHRERAGLSLAAVTAQVGISTSKLSRMENGRRPQRLDDIAALLTAYRVPHNRREELVALARVAAEPPVRPEQVSGRFATLRVLEGKAAMLVDVAPTVVPALLQTVPYTQSVLREVYMLDDQRVEEYTASRIHRQAVLRKDKPPRFFAIVTESALRTVVGGAEVMRGQLRYLLEAGAKGNVSVRVVPALEHGHPALAGPFQRLQFDRGRAVVLLESRTAAVYLEDPAEVKHYDRAVVELLSAALDERESAALIEKVAGSLSG</sequence>
<dbReference type="InterPro" id="IPR043917">
    <property type="entry name" value="DUF5753"/>
</dbReference>
<dbReference type="Pfam" id="PF13560">
    <property type="entry name" value="HTH_31"/>
    <property type="match status" value="1"/>
</dbReference>
<reference evidence="2 3" key="1">
    <citation type="journal article" date="2014" name="Genome Announc.">
        <title>Draft Genome Sequence of the Antitrypanosomally Active Sponge-Associated Bacterium Actinokineospora sp. Strain EG49.</title>
        <authorList>
            <person name="Harjes J."/>
            <person name="Ryu T."/>
            <person name="Abdelmohsen U.R."/>
            <person name="Moitinho-Silva L."/>
            <person name="Horn H."/>
            <person name="Ravasi T."/>
            <person name="Hentschel U."/>
        </authorList>
    </citation>
    <scope>NUCLEOTIDE SEQUENCE [LARGE SCALE GENOMIC DNA]</scope>
    <source>
        <strain evidence="2 3">EG49</strain>
    </source>
</reference>
<dbReference type="Gene3D" id="1.10.260.40">
    <property type="entry name" value="lambda repressor-like DNA-binding domains"/>
    <property type="match status" value="1"/>
</dbReference>
<dbReference type="SMART" id="SM00530">
    <property type="entry name" value="HTH_XRE"/>
    <property type="match status" value="1"/>
</dbReference>
<gene>
    <name evidence="2" type="ORF">UO65_2669</name>
</gene>
<dbReference type="SUPFAM" id="SSF47413">
    <property type="entry name" value="lambda repressor-like DNA-binding domains"/>
    <property type="match status" value="1"/>
</dbReference>
<dbReference type="PROSITE" id="PS50943">
    <property type="entry name" value="HTH_CROC1"/>
    <property type="match status" value="1"/>
</dbReference>
<dbReference type="STRING" id="909613.UO65_2669"/>
<evidence type="ECO:0000313" key="2">
    <source>
        <dbReference type="EMBL" id="EWC62033.1"/>
    </source>
</evidence>
<evidence type="ECO:0000313" key="3">
    <source>
        <dbReference type="Proteomes" id="UP000019277"/>
    </source>
</evidence>
<organism evidence="2 3">
    <name type="scientific">Actinokineospora spheciospongiae</name>
    <dbReference type="NCBI Taxonomy" id="909613"/>
    <lineage>
        <taxon>Bacteria</taxon>
        <taxon>Bacillati</taxon>
        <taxon>Actinomycetota</taxon>
        <taxon>Actinomycetes</taxon>
        <taxon>Pseudonocardiales</taxon>
        <taxon>Pseudonocardiaceae</taxon>
        <taxon>Actinokineospora</taxon>
    </lineage>
</organism>
<dbReference type="InterPro" id="IPR001387">
    <property type="entry name" value="Cro/C1-type_HTH"/>
</dbReference>